<name>A0ABU6MD12_9BACI</name>
<dbReference type="PANTHER" id="PTHR22683:SF1">
    <property type="entry name" value="TYPE VII SECRETION SYSTEM PROTEIN ESSC"/>
    <property type="match status" value="1"/>
</dbReference>
<keyword evidence="2 3" id="KW-0067">ATP-binding</keyword>
<proteinExistence type="predicted"/>
<dbReference type="EMBL" id="JARMAB010000006">
    <property type="protein sequence ID" value="MED1202557.1"/>
    <property type="molecule type" value="Genomic_DNA"/>
</dbReference>
<feature type="binding site" evidence="3">
    <location>
        <begin position="139"/>
        <end position="146"/>
    </location>
    <ligand>
        <name>ATP</name>
        <dbReference type="ChEBI" id="CHEBI:30616"/>
    </ligand>
</feature>
<dbReference type="InterPro" id="IPR002543">
    <property type="entry name" value="FtsK_dom"/>
</dbReference>
<evidence type="ECO:0000313" key="6">
    <source>
        <dbReference type="Proteomes" id="UP001341444"/>
    </source>
</evidence>
<organism evidence="5 6">
    <name type="scientific">Heyndrickxia acidicola</name>
    <dbReference type="NCBI Taxonomy" id="209389"/>
    <lineage>
        <taxon>Bacteria</taxon>
        <taxon>Bacillati</taxon>
        <taxon>Bacillota</taxon>
        <taxon>Bacilli</taxon>
        <taxon>Bacillales</taxon>
        <taxon>Bacillaceae</taxon>
        <taxon>Heyndrickxia</taxon>
    </lineage>
</organism>
<evidence type="ECO:0000256" key="2">
    <source>
        <dbReference type="ARBA" id="ARBA00022840"/>
    </source>
</evidence>
<dbReference type="RefSeq" id="WP_066265469.1">
    <property type="nucleotide sequence ID" value="NZ_JARMAB010000006.1"/>
</dbReference>
<evidence type="ECO:0000259" key="4">
    <source>
        <dbReference type="PROSITE" id="PS50901"/>
    </source>
</evidence>
<dbReference type="Proteomes" id="UP001341444">
    <property type="component" value="Unassembled WGS sequence"/>
</dbReference>
<dbReference type="SUPFAM" id="SSF52540">
    <property type="entry name" value="P-loop containing nucleoside triphosphate hydrolases"/>
    <property type="match status" value="1"/>
</dbReference>
<evidence type="ECO:0000313" key="5">
    <source>
        <dbReference type="EMBL" id="MED1202557.1"/>
    </source>
</evidence>
<dbReference type="Gene3D" id="3.40.50.300">
    <property type="entry name" value="P-loop containing nucleotide triphosphate hydrolases"/>
    <property type="match status" value="1"/>
</dbReference>
<dbReference type="InterPro" id="IPR027417">
    <property type="entry name" value="P-loop_NTPase"/>
</dbReference>
<feature type="domain" description="FtsK" evidence="4">
    <location>
        <begin position="121"/>
        <end position="303"/>
    </location>
</feature>
<dbReference type="PROSITE" id="PS50901">
    <property type="entry name" value="FTSK"/>
    <property type="match status" value="1"/>
</dbReference>
<dbReference type="Pfam" id="PF01580">
    <property type="entry name" value="FtsK_SpoIIIE"/>
    <property type="match status" value="1"/>
</dbReference>
<gene>
    <name evidence="5" type="ORF">P4T90_05555</name>
</gene>
<accession>A0ABU6MD12</accession>
<keyword evidence="6" id="KW-1185">Reference proteome</keyword>
<dbReference type="PANTHER" id="PTHR22683">
    <property type="entry name" value="SPORULATION PROTEIN RELATED"/>
    <property type="match status" value="1"/>
</dbReference>
<comment type="caution">
    <text evidence="5">The sequence shown here is derived from an EMBL/GenBank/DDBJ whole genome shotgun (WGS) entry which is preliminary data.</text>
</comment>
<dbReference type="InterPro" id="IPR050206">
    <property type="entry name" value="FtsK/SpoIIIE/SftA"/>
</dbReference>
<reference evidence="5 6" key="1">
    <citation type="submission" date="2023-03" db="EMBL/GenBank/DDBJ databases">
        <title>Bacillus Genome Sequencing.</title>
        <authorList>
            <person name="Dunlap C."/>
        </authorList>
    </citation>
    <scope>NUCLEOTIDE SEQUENCE [LARGE SCALE GENOMIC DNA]</scope>
    <source>
        <strain evidence="5 6">B-23453</strain>
    </source>
</reference>
<keyword evidence="1 3" id="KW-0547">Nucleotide-binding</keyword>
<protein>
    <submittedName>
        <fullName evidence="5">FtsK/SpoIIIE domain-containing protein</fullName>
    </submittedName>
</protein>
<evidence type="ECO:0000256" key="3">
    <source>
        <dbReference type="PROSITE-ProRule" id="PRU00289"/>
    </source>
</evidence>
<sequence length="378" mass="43201">MSLWLKLKARRQLITAFRLAGIYRKITDDRFIYPRIRNLSITESSTKITFTLPTGIDPKLLQKHFYVFEQSFGKAELSGEVKTFTLTVSKQSLPKKLTYNKEEILPELSGFEIPIVCGKGKEGWQAYDALTEPNCLISGEPGGGKSTQLRSILSTLIQTKTPDELHLFLGDLKMSEFFLFRGVKHVKSVCIYPEEIAHTLRHLEGEMRRRSELLNQYGVTHVNKLPEAVRVPAIMLCIDEFVMIMDDKEMKRILIQLASLGRALQIYCVFSLQRPSHDILDTKIRGLLTVRMGFRTTDFQNAKIIGTPGSERISKSTPGRFLIKRDELTELQAPYLTEEKAEKLLAAYKDQNWQNHSFIEKAADPIRLTEGDVFEDVN</sequence>
<evidence type="ECO:0000256" key="1">
    <source>
        <dbReference type="ARBA" id="ARBA00022741"/>
    </source>
</evidence>